<feature type="region of interest" description="Disordered" evidence="1">
    <location>
        <begin position="130"/>
        <end position="151"/>
    </location>
</feature>
<feature type="compositionally biased region" description="Polar residues" evidence="1">
    <location>
        <begin position="130"/>
        <end position="142"/>
    </location>
</feature>
<dbReference type="Proteomes" id="UP001470230">
    <property type="component" value="Unassembled WGS sequence"/>
</dbReference>
<dbReference type="Gene3D" id="6.10.250.3110">
    <property type="match status" value="1"/>
</dbReference>
<evidence type="ECO:0000313" key="2">
    <source>
        <dbReference type="EMBL" id="KAK8895448.1"/>
    </source>
</evidence>
<name>A0ABR2KWF3_9EUKA</name>
<dbReference type="EMBL" id="JAPFFF010000003">
    <property type="protein sequence ID" value="KAK8895448.1"/>
    <property type="molecule type" value="Genomic_DNA"/>
</dbReference>
<evidence type="ECO:0000256" key="1">
    <source>
        <dbReference type="SAM" id="MobiDB-lite"/>
    </source>
</evidence>
<reference evidence="2 3" key="1">
    <citation type="submission" date="2024-04" db="EMBL/GenBank/DDBJ databases">
        <title>Tritrichomonas musculus Genome.</title>
        <authorList>
            <person name="Alves-Ferreira E."/>
            <person name="Grigg M."/>
            <person name="Lorenzi H."/>
            <person name="Galac M."/>
        </authorList>
    </citation>
    <scope>NUCLEOTIDE SEQUENCE [LARGE SCALE GENOMIC DNA]</scope>
    <source>
        <strain evidence="2 3">EAF2021</strain>
    </source>
</reference>
<keyword evidence="3" id="KW-1185">Reference proteome</keyword>
<sequence length="151" mass="18097">MRKKNLIIVKLLFLRESYINVGVKIQKIYSYSNETVVDDEINDYLEMLKENTNEIEEKCNKEDVKSLQIELDKLKSENEEYKNTIKQIGDERNDLKNKNKSLKDQLNKNEDERKNFQEELDELKEQFKNLQEQSHISDSNQNKTKRILVKI</sequence>
<evidence type="ECO:0008006" key="4">
    <source>
        <dbReference type="Google" id="ProtNLM"/>
    </source>
</evidence>
<organism evidence="2 3">
    <name type="scientific">Tritrichomonas musculus</name>
    <dbReference type="NCBI Taxonomy" id="1915356"/>
    <lineage>
        <taxon>Eukaryota</taxon>
        <taxon>Metamonada</taxon>
        <taxon>Parabasalia</taxon>
        <taxon>Tritrichomonadida</taxon>
        <taxon>Tritrichomonadidae</taxon>
        <taxon>Tritrichomonas</taxon>
    </lineage>
</organism>
<accession>A0ABR2KWF3</accession>
<feature type="region of interest" description="Disordered" evidence="1">
    <location>
        <begin position="96"/>
        <end position="115"/>
    </location>
</feature>
<protein>
    <recommendedName>
        <fullName evidence="4">Viral A-type inclusion protein</fullName>
    </recommendedName>
</protein>
<comment type="caution">
    <text evidence="2">The sequence shown here is derived from an EMBL/GenBank/DDBJ whole genome shotgun (WGS) entry which is preliminary data.</text>
</comment>
<gene>
    <name evidence="2" type="ORF">M9Y10_023912</name>
</gene>
<proteinExistence type="predicted"/>
<evidence type="ECO:0000313" key="3">
    <source>
        <dbReference type="Proteomes" id="UP001470230"/>
    </source>
</evidence>